<evidence type="ECO:0000256" key="6">
    <source>
        <dbReference type="ARBA" id="ARBA00046062"/>
    </source>
</evidence>
<proteinExistence type="predicted"/>
<dbReference type="AlphaFoldDB" id="A0A812EA50"/>
<evidence type="ECO:0000256" key="8">
    <source>
        <dbReference type="SAM" id="Phobius"/>
    </source>
</evidence>
<comment type="caution">
    <text evidence="10">The sequence shown here is derived from an EMBL/GenBank/DDBJ whole genome shotgun (WGS) entry which is preliminary data.</text>
</comment>
<dbReference type="PROSITE" id="PS50033">
    <property type="entry name" value="UBX"/>
    <property type="match status" value="1"/>
</dbReference>
<keyword evidence="11" id="KW-1185">Reference proteome</keyword>
<dbReference type="GO" id="GO:0036503">
    <property type="term" value="P:ERAD pathway"/>
    <property type="evidence" value="ECO:0007669"/>
    <property type="project" value="TreeGrafter"/>
</dbReference>
<evidence type="ECO:0000313" key="11">
    <source>
        <dbReference type="Proteomes" id="UP000597762"/>
    </source>
</evidence>
<dbReference type="Proteomes" id="UP000597762">
    <property type="component" value="Unassembled WGS sequence"/>
</dbReference>
<organism evidence="10 11">
    <name type="scientific">Acanthosepion pharaonis</name>
    <name type="common">Pharaoh cuttlefish</name>
    <name type="synonym">Sepia pharaonis</name>
    <dbReference type="NCBI Taxonomy" id="158019"/>
    <lineage>
        <taxon>Eukaryota</taxon>
        <taxon>Metazoa</taxon>
        <taxon>Spiralia</taxon>
        <taxon>Lophotrochozoa</taxon>
        <taxon>Mollusca</taxon>
        <taxon>Cephalopoda</taxon>
        <taxon>Coleoidea</taxon>
        <taxon>Decapodiformes</taxon>
        <taxon>Sepiida</taxon>
        <taxon>Sepiina</taxon>
        <taxon>Sepiidae</taxon>
        <taxon>Acanthosepion</taxon>
    </lineage>
</organism>
<dbReference type="SUPFAM" id="SSF52833">
    <property type="entry name" value="Thioredoxin-like"/>
    <property type="match status" value="1"/>
</dbReference>
<keyword evidence="8" id="KW-0472">Membrane</keyword>
<feature type="region of interest" description="Disordered" evidence="7">
    <location>
        <begin position="455"/>
        <end position="522"/>
    </location>
</feature>
<dbReference type="OrthoDB" id="2445133at2759"/>
<evidence type="ECO:0000256" key="7">
    <source>
        <dbReference type="SAM" id="MobiDB-lite"/>
    </source>
</evidence>
<evidence type="ECO:0000313" key="10">
    <source>
        <dbReference type="EMBL" id="CAE1320342.1"/>
    </source>
</evidence>
<dbReference type="SUPFAM" id="SSF54236">
    <property type="entry name" value="Ubiquitin-like"/>
    <property type="match status" value="1"/>
</dbReference>
<feature type="region of interest" description="Disordered" evidence="7">
    <location>
        <begin position="304"/>
        <end position="335"/>
    </location>
</feature>
<evidence type="ECO:0000256" key="1">
    <source>
        <dbReference type="ARBA" id="ARBA00004406"/>
    </source>
</evidence>
<keyword evidence="2" id="KW-0834">Unfolded protein response</keyword>
<dbReference type="Gene3D" id="3.10.20.90">
    <property type="entry name" value="Phosphatidylinositol 3-kinase Catalytic Subunit, Chain A, domain 1"/>
    <property type="match status" value="1"/>
</dbReference>
<comment type="subunit">
    <text evidence="3">Directly interacts with VCP. Interacts with UBQLN1. Forms a complex with VCP and UBQLN1.</text>
</comment>
<accession>A0A812EA50</accession>
<dbReference type="Pfam" id="PF23187">
    <property type="entry name" value="UBX7_N"/>
    <property type="match status" value="1"/>
</dbReference>
<dbReference type="InterPro" id="IPR029071">
    <property type="entry name" value="Ubiquitin-like_domsf"/>
</dbReference>
<feature type="region of interest" description="Disordered" evidence="7">
    <location>
        <begin position="116"/>
        <end position="287"/>
    </location>
</feature>
<feature type="compositionally biased region" description="Basic and acidic residues" evidence="7">
    <location>
        <begin position="460"/>
        <end position="470"/>
    </location>
</feature>
<dbReference type="GO" id="GO:0006986">
    <property type="term" value="P:response to unfolded protein"/>
    <property type="evidence" value="ECO:0007669"/>
    <property type="project" value="UniProtKB-KW"/>
</dbReference>
<evidence type="ECO:0000259" key="9">
    <source>
        <dbReference type="PROSITE" id="PS50033"/>
    </source>
</evidence>
<feature type="compositionally biased region" description="Polar residues" evidence="7">
    <location>
        <begin position="491"/>
        <end position="504"/>
    </location>
</feature>
<name>A0A812EA50_ACAPH</name>
<dbReference type="CDD" id="cd16117">
    <property type="entry name" value="UBX_UBXN4"/>
    <property type="match status" value="1"/>
</dbReference>
<dbReference type="EMBL" id="CAHIKZ030005169">
    <property type="protein sequence ID" value="CAE1320342.1"/>
    <property type="molecule type" value="Genomic_DNA"/>
</dbReference>
<feature type="compositionally biased region" description="Basic and acidic residues" evidence="7">
    <location>
        <begin position="151"/>
        <end position="164"/>
    </location>
</feature>
<gene>
    <name evidence="10" type="ORF">SPHA_70623</name>
</gene>
<dbReference type="PANTHER" id="PTHR46424">
    <property type="entry name" value="UBX DOMAIN-CONTAINING PROTEIN 4"/>
    <property type="match status" value="1"/>
</dbReference>
<dbReference type="GO" id="GO:0005789">
    <property type="term" value="C:endoplasmic reticulum membrane"/>
    <property type="evidence" value="ECO:0007669"/>
    <property type="project" value="UniProtKB-SubCell"/>
</dbReference>
<keyword evidence="8" id="KW-1133">Transmembrane helix</keyword>
<comment type="subcellular location">
    <subcellularLocation>
        <location evidence="1">Endoplasmic reticulum membrane</location>
        <topology evidence="1">Peripheral membrane protein</topology>
    </subcellularLocation>
</comment>
<dbReference type="InterPro" id="IPR036249">
    <property type="entry name" value="Thioredoxin-like_sf"/>
</dbReference>
<feature type="compositionally biased region" description="Low complexity" evidence="7">
    <location>
        <begin position="195"/>
        <end position="207"/>
    </location>
</feature>
<dbReference type="SMART" id="SM00166">
    <property type="entry name" value="UBX"/>
    <property type="match status" value="1"/>
</dbReference>
<comment type="function">
    <text evidence="6">Involved in endoplasmic reticulum-associated protein degradation (ERAD). Acts as a platform to recruit both UBQLN1 and VCP to the ER during ERAD.</text>
</comment>
<dbReference type="InterPro" id="IPR001012">
    <property type="entry name" value="UBX_dom"/>
</dbReference>
<evidence type="ECO:0000256" key="2">
    <source>
        <dbReference type="ARBA" id="ARBA00023230"/>
    </source>
</evidence>
<sequence>MLWYEGSIAEAIQLSKSRKCIFLVYIFADDELSQKMDDTWNDESVSAVCQNCVAVKIQSPSDMCQHFSQIYPVVVVPSTFFIGLNGVPIEVIAGNLPPEDFQKKVEEVLKKHENQTLNSQPMVGASGAACPANPAVSQADPTPPSSPQGSEQKEPERIQDDGPKAEAVAEPPIASTSEMDVQSAPSTSSADDETPAAAAASSEGTESSENKTGLDFETKVERAKEKMDQSRVQRAQKEDEDEKSKEIDRRRLGKDLQKFRRHQEEKSFKDIQEEIKKQKEEDRKARQRIKDEIERDKLERKAKYEREKAERDRLAQEARERKQREQEMSAAEREAARREISRLQFRLPDGSSVTHQFKSSEPLSAACNYITQHLGCSDVQLYTVFPKRTFTFQDMSSTLLSLELVPSAVLLVLPQKNAIARTADTSTSILNIIFAPFFMLWNFFYGLIFGRPSGSAENNGESKKRPREEVDGPGPSSSNRPSTAFKRRSPISRQEGNIHKFTNTQDDDDEKSTWNGNSTQQM</sequence>
<feature type="transmembrane region" description="Helical" evidence="8">
    <location>
        <begin position="429"/>
        <end position="448"/>
    </location>
</feature>
<dbReference type="Gene3D" id="3.40.30.10">
    <property type="entry name" value="Glutaredoxin"/>
    <property type="match status" value="1"/>
</dbReference>
<feature type="compositionally biased region" description="Polar residues" evidence="7">
    <location>
        <begin position="174"/>
        <end position="185"/>
    </location>
</feature>
<reference evidence="10" key="1">
    <citation type="submission" date="2021-01" db="EMBL/GenBank/DDBJ databases">
        <authorList>
            <person name="Li R."/>
            <person name="Bekaert M."/>
        </authorList>
    </citation>
    <scope>NUCLEOTIDE SEQUENCE</scope>
    <source>
        <strain evidence="10">Farmed</strain>
    </source>
</reference>
<dbReference type="Pfam" id="PF00789">
    <property type="entry name" value="UBX"/>
    <property type="match status" value="1"/>
</dbReference>
<dbReference type="PANTHER" id="PTHR46424:SF1">
    <property type="entry name" value="UBX DOMAIN-CONTAINING PROTEIN 4"/>
    <property type="match status" value="1"/>
</dbReference>
<feature type="compositionally biased region" description="Polar residues" evidence="7">
    <location>
        <begin position="513"/>
        <end position="522"/>
    </location>
</feature>
<evidence type="ECO:0000256" key="3">
    <source>
        <dbReference type="ARBA" id="ARBA00038812"/>
    </source>
</evidence>
<keyword evidence="8" id="KW-0812">Transmembrane</keyword>
<feature type="compositionally biased region" description="Basic and acidic residues" evidence="7">
    <location>
        <begin position="208"/>
        <end position="287"/>
    </location>
</feature>
<evidence type="ECO:0000256" key="5">
    <source>
        <dbReference type="ARBA" id="ARBA00041575"/>
    </source>
</evidence>
<protein>
    <recommendedName>
        <fullName evidence="4">UBX domain-containing protein 4</fullName>
    </recommendedName>
    <alternativeName>
        <fullName evidence="5">UBX domain-containing protein 2</fullName>
    </alternativeName>
</protein>
<feature type="domain" description="UBX" evidence="9">
    <location>
        <begin position="336"/>
        <end position="412"/>
    </location>
</feature>
<evidence type="ECO:0000256" key="4">
    <source>
        <dbReference type="ARBA" id="ARBA00040925"/>
    </source>
</evidence>